<dbReference type="Gene3D" id="1.20.120.80">
    <property type="entry name" value="Cytochrome c oxidase, subunit III, four-helix bundle"/>
    <property type="match status" value="1"/>
</dbReference>
<dbReference type="RefSeq" id="WP_039744345.1">
    <property type="nucleotide sequence ID" value="NZ_CP009788.1"/>
</dbReference>
<evidence type="ECO:0000256" key="2">
    <source>
        <dbReference type="ARBA" id="ARBA00010581"/>
    </source>
</evidence>
<feature type="transmembrane region" description="Helical" evidence="7">
    <location>
        <begin position="133"/>
        <end position="156"/>
    </location>
</feature>
<dbReference type="InterPro" id="IPR024791">
    <property type="entry name" value="Cyt_c/ubiquinol_Oxase_su3"/>
</dbReference>
<dbReference type="InterPro" id="IPR000298">
    <property type="entry name" value="Cyt_c_oxidase-like_su3"/>
</dbReference>
<gene>
    <name evidence="9" type="ORF">GPICK_14420</name>
</gene>
<dbReference type="Pfam" id="PF00510">
    <property type="entry name" value="COX3"/>
    <property type="match status" value="1"/>
</dbReference>
<evidence type="ECO:0000256" key="4">
    <source>
        <dbReference type="ARBA" id="ARBA00022989"/>
    </source>
</evidence>
<accession>A0A0B5BIU8</accession>
<keyword evidence="10" id="KW-1185">Reference proteome</keyword>
<evidence type="ECO:0000256" key="1">
    <source>
        <dbReference type="ARBA" id="ARBA00004141"/>
    </source>
</evidence>
<evidence type="ECO:0000256" key="3">
    <source>
        <dbReference type="ARBA" id="ARBA00022692"/>
    </source>
</evidence>
<dbReference type="EMBL" id="CP009788">
    <property type="protein sequence ID" value="AJE04390.1"/>
    <property type="molecule type" value="Genomic_DNA"/>
</dbReference>
<comment type="subcellular location">
    <subcellularLocation>
        <location evidence="6">Cell membrane</location>
        <topology evidence="6">Multi-pass membrane protein</topology>
    </subcellularLocation>
    <subcellularLocation>
        <location evidence="1">Membrane</location>
        <topology evidence="1">Multi-pass membrane protein</topology>
    </subcellularLocation>
</comment>
<dbReference type="GO" id="GO:0005886">
    <property type="term" value="C:plasma membrane"/>
    <property type="evidence" value="ECO:0007669"/>
    <property type="project" value="UniProtKB-SubCell"/>
</dbReference>
<evidence type="ECO:0000313" key="9">
    <source>
        <dbReference type="EMBL" id="AJE04390.1"/>
    </source>
</evidence>
<dbReference type="HOGENOM" id="CLU_044071_1_0_7"/>
<feature type="transmembrane region" description="Helical" evidence="7">
    <location>
        <begin position="64"/>
        <end position="83"/>
    </location>
</feature>
<reference evidence="9 10" key="1">
    <citation type="journal article" date="2015" name="Genome Announc.">
        <title>Complete Genome of Geobacter pickeringii G13T, a Metal-Reducing Isolate from Sedimentary Kaolin Deposits.</title>
        <authorList>
            <person name="Badalamenti J.P."/>
            <person name="Bond D.R."/>
        </authorList>
    </citation>
    <scope>NUCLEOTIDE SEQUENCE [LARGE SCALE GENOMIC DNA]</scope>
    <source>
        <strain evidence="9 10">G13</strain>
    </source>
</reference>
<evidence type="ECO:0000256" key="6">
    <source>
        <dbReference type="RuleBase" id="RU003376"/>
    </source>
</evidence>
<dbReference type="InterPro" id="IPR035973">
    <property type="entry name" value="Cyt_c_oxidase_su3-like_sf"/>
</dbReference>
<evidence type="ECO:0000259" key="8">
    <source>
        <dbReference type="PROSITE" id="PS50253"/>
    </source>
</evidence>
<evidence type="ECO:0000313" key="10">
    <source>
        <dbReference type="Proteomes" id="UP000057609"/>
    </source>
</evidence>
<dbReference type="PANTHER" id="PTHR11403:SF6">
    <property type="entry name" value="NITRIC OXIDE REDUCTASE SUBUNIT E"/>
    <property type="match status" value="1"/>
</dbReference>
<dbReference type="KEGG" id="gpi:GPICK_14420"/>
<dbReference type="Proteomes" id="UP000057609">
    <property type="component" value="Chromosome"/>
</dbReference>
<sequence length="197" mass="22456">MKGGAEESREERSYALDTARLGIWCFLATEVLLFGGLFTTYTVFRLRYPDLFHTEHLKLNRLLGAANTVILITSSLTMALAVAAARQGRRKRLRLFLLCTIVLAASFLGVKYLEWSDDFSRHLYPKTNLFFSLYFTMTGLHGIHVMAGMGVLGWLLARTRKGHFARASRTPVEIGGLYWHFVDLVWIYLFPLLYLVG</sequence>
<name>A0A0B5BIU8_9BACT</name>
<feature type="transmembrane region" description="Helical" evidence="7">
    <location>
        <begin position="21"/>
        <end position="44"/>
    </location>
</feature>
<dbReference type="STRING" id="345632.GPICK_14420"/>
<keyword evidence="4 7" id="KW-1133">Transmembrane helix</keyword>
<feature type="transmembrane region" description="Helical" evidence="7">
    <location>
        <begin position="177"/>
        <end position="196"/>
    </location>
</feature>
<dbReference type="CDD" id="cd02862">
    <property type="entry name" value="NorE_like"/>
    <property type="match status" value="1"/>
</dbReference>
<dbReference type="OrthoDB" id="9810850at2"/>
<keyword evidence="3 6" id="KW-0812">Transmembrane</keyword>
<evidence type="ECO:0000256" key="5">
    <source>
        <dbReference type="ARBA" id="ARBA00023136"/>
    </source>
</evidence>
<keyword evidence="5 7" id="KW-0472">Membrane</keyword>
<dbReference type="GO" id="GO:0019646">
    <property type="term" value="P:aerobic electron transport chain"/>
    <property type="evidence" value="ECO:0007669"/>
    <property type="project" value="InterPro"/>
</dbReference>
<protein>
    <submittedName>
        <fullName evidence="9">Cytochrome C oxidase subunit III</fullName>
    </submittedName>
</protein>
<evidence type="ECO:0000256" key="7">
    <source>
        <dbReference type="SAM" id="Phobius"/>
    </source>
</evidence>
<dbReference type="SUPFAM" id="SSF81452">
    <property type="entry name" value="Cytochrome c oxidase subunit III-like"/>
    <property type="match status" value="1"/>
</dbReference>
<dbReference type="GO" id="GO:0004129">
    <property type="term" value="F:cytochrome-c oxidase activity"/>
    <property type="evidence" value="ECO:0007669"/>
    <property type="project" value="InterPro"/>
</dbReference>
<dbReference type="PROSITE" id="PS50253">
    <property type="entry name" value="COX3"/>
    <property type="match status" value="1"/>
</dbReference>
<organism evidence="9 10">
    <name type="scientific">Geobacter pickeringii</name>
    <dbReference type="NCBI Taxonomy" id="345632"/>
    <lineage>
        <taxon>Bacteria</taxon>
        <taxon>Pseudomonadati</taxon>
        <taxon>Thermodesulfobacteriota</taxon>
        <taxon>Desulfuromonadia</taxon>
        <taxon>Geobacterales</taxon>
        <taxon>Geobacteraceae</taxon>
        <taxon>Geobacter</taxon>
    </lineage>
</organism>
<feature type="transmembrane region" description="Helical" evidence="7">
    <location>
        <begin position="95"/>
        <end position="113"/>
    </location>
</feature>
<proteinExistence type="inferred from homology"/>
<dbReference type="InterPro" id="IPR013833">
    <property type="entry name" value="Cyt_c_oxidase_su3_a-hlx"/>
</dbReference>
<dbReference type="AlphaFoldDB" id="A0A0B5BIU8"/>
<dbReference type="PANTHER" id="PTHR11403">
    <property type="entry name" value="CYTOCHROME C OXIDASE SUBUNIT III"/>
    <property type="match status" value="1"/>
</dbReference>
<feature type="domain" description="Heme-copper oxidase subunit III family profile" evidence="8">
    <location>
        <begin position="1"/>
        <end position="197"/>
    </location>
</feature>
<comment type="similarity">
    <text evidence="2 6">Belongs to the cytochrome c oxidase subunit 3 family.</text>
</comment>